<protein>
    <submittedName>
        <fullName evidence="1">Uncharacterized protein</fullName>
    </submittedName>
</protein>
<reference evidence="1" key="1">
    <citation type="submission" date="2022-04" db="EMBL/GenBank/DDBJ databases">
        <title>Genome of the entomopathogenic fungus Entomophthora muscae.</title>
        <authorList>
            <person name="Elya C."/>
            <person name="Lovett B.R."/>
            <person name="Lee E."/>
            <person name="Macias A.M."/>
            <person name="Hajek A.E."/>
            <person name="De Bivort B.L."/>
            <person name="Kasson M.T."/>
            <person name="De Fine Licht H.H."/>
            <person name="Stajich J.E."/>
        </authorList>
    </citation>
    <scope>NUCLEOTIDE SEQUENCE</scope>
    <source>
        <strain evidence="1">Berkeley</strain>
    </source>
</reference>
<organism evidence="1 2">
    <name type="scientific">Entomophthora muscae</name>
    <dbReference type="NCBI Taxonomy" id="34485"/>
    <lineage>
        <taxon>Eukaryota</taxon>
        <taxon>Fungi</taxon>
        <taxon>Fungi incertae sedis</taxon>
        <taxon>Zoopagomycota</taxon>
        <taxon>Entomophthoromycotina</taxon>
        <taxon>Entomophthoromycetes</taxon>
        <taxon>Entomophthorales</taxon>
        <taxon>Entomophthoraceae</taxon>
        <taxon>Entomophthora</taxon>
    </lineage>
</organism>
<accession>A0ACC2SMV4</accession>
<proteinExistence type="predicted"/>
<evidence type="ECO:0000313" key="1">
    <source>
        <dbReference type="EMBL" id="KAJ9063712.1"/>
    </source>
</evidence>
<gene>
    <name evidence="1" type="ORF">DSO57_1038057</name>
</gene>
<dbReference type="Proteomes" id="UP001165960">
    <property type="component" value="Unassembled WGS sequence"/>
</dbReference>
<evidence type="ECO:0000313" key="2">
    <source>
        <dbReference type="Proteomes" id="UP001165960"/>
    </source>
</evidence>
<keyword evidence="2" id="KW-1185">Reference proteome</keyword>
<comment type="caution">
    <text evidence="1">The sequence shown here is derived from an EMBL/GenBank/DDBJ whole genome shotgun (WGS) entry which is preliminary data.</text>
</comment>
<name>A0ACC2SMV4_9FUNG</name>
<sequence>MLLMWKTILLLYALAVGVYLKCRQLYSDARPSSSIYSDHVQAPRVRFVANRSLVLSPNQGWIASSEAFTKFHRSKPSAKYLSESCKVTPVKNPATNLRKITGTFKLGSNTTEICLLRCPEFFLCLFEARFNKSWSFENYPYFSLLYIYPSGLKEHIDRLTHQGTYYFVTQGPTSGPVVFIPITYHQKHYYLTHKPGHSPFKGSRSINCSVTLESRAPDGILSFNPTQQV</sequence>
<dbReference type="EMBL" id="QTSX02004707">
    <property type="protein sequence ID" value="KAJ9063712.1"/>
    <property type="molecule type" value="Genomic_DNA"/>
</dbReference>